<dbReference type="InterPro" id="IPR000424">
    <property type="entry name" value="Primosome_PriB/ssb"/>
</dbReference>
<dbReference type="Proteomes" id="UP001500051">
    <property type="component" value="Unassembled WGS sequence"/>
</dbReference>
<evidence type="ECO:0000256" key="2">
    <source>
        <dbReference type="PROSITE-ProRule" id="PRU00252"/>
    </source>
</evidence>
<dbReference type="RefSeq" id="WP_344812858.1">
    <property type="nucleotide sequence ID" value="NZ_BAAAYX010000011.1"/>
</dbReference>
<dbReference type="PROSITE" id="PS50935">
    <property type="entry name" value="SSB"/>
    <property type="match status" value="1"/>
</dbReference>
<keyword evidence="4" id="KW-1185">Reference proteome</keyword>
<dbReference type="CDD" id="cd04496">
    <property type="entry name" value="SSB_OBF"/>
    <property type="match status" value="1"/>
</dbReference>
<dbReference type="EMBL" id="BAAAYX010000011">
    <property type="protein sequence ID" value="GAA3707292.1"/>
    <property type="molecule type" value="Genomic_DNA"/>
</dbReference>
<sequence length="120" mass="13066">MYGTTITFEGNLATDLEIKANQAGGLYVDAVVLVNQGKDRPATRWAVRITGRTAENMANLNKGDRLLVTGTVVTDTWKDKTTGENRYADRVLAQSVGASLTFARVTGLERNTKTDTVDDQ</sequence>
<evidence type="ECO:0000313" key="4">
    <source>
        <dbReference type="Proteomes" id="UP001500051"/>
    </source>
</evidence>
<reference evidence="4" key="1">
    <citation type="journal article" date="2019" name="Int. J. Syst. Evol. Microbiol.">
        <title>The Global Catalogue of Microorganisms (GCM) 10K type strain sequencing project: providing services to taxonomists for standard genome sequencing and annotation.</title>
        <authorList>
            <consortium name="The Broad Institute Genomics Platform"/>
            <consortium name="The Broad Institute Genome Sequencing Center for Infectious Disease"/>
            <person name="Wu L."/>
            <person name="Ma J."/>
        </authorList>
    </citation>
    <scope>NUCLEOTIDE SEQUENCE [LARGE SCALE GENOMIC DNA]</scope>
    <source>
        <strain evidence="4">JCM 16548</strain>
    </source>
</reference>
<evidence type="ECO:0000256" key="1">
    <source>
        <dbReference type="ARBA" id="ARBA00023125"/>
    </source>
</evidence>
<dbReference type="SUPFAM" id="SSF50249">
    <property type="entry name" value="Nucleic acid-binding proteins"/>
    <property type="match status" value="1"/>
</dbReference>
<dbReference type="InterPro" id="IPR012340">
    <property type="entry name" value="NA-bd_OB-fold"/>
</dbReference>
<name>A0ABP7DPD2_9ACTN</name>
<evidence type="ECO:0000313" key="3">
    <source>
        <dbReference type="EMBL" id="GAA3707292.1"/>
    </source>
</evidence>
<dbReference type="Gene3D" id="2.40.50.140">
    <property type="entry name" value="Nucleic acid-binding proteins"/>
    <property type="match status" value="1"/>
</dbReference>
<proteinExistence type="predicted"/>
<accession>A0ABP7DPD2</accession>
<comment type="caution">
    <text evidence="3">The sequence shown here is derived from an EMBL/GenBank/DDBJ whole genome shotgun (WGS) entry which is preliminary data.</text>
</comment>
<gene>
    <name evidence="3" type="ORF">GCM10022204_26490</name>
</gene>
<organism evidence="3 4">
    <name type="scientific">Microlunatus aurantiacus</name>
    <dbReference type="NCBI Taxonomy" id="446786"/>
    <lineage>
        <taxon>Bacteria</taxon>
        <taxon>Bacillati</taxon>
        <taxon>Actinomycetota</taxon>
        <taxon>Actinomycetes</taxon>
        <taxon>Propionibacteriales</taxon>
        <taxon>Propionibacteriaceae</taxon>
        <taxon>Microlunatus</taxon>
    </lineage>
</organism>
<protein>
    <recommendedName>
        <fullName evidence="5">Single-stranded DNA-binding protein</fullName>
    </recommendedName>
</protein>
<evidence type="ECO:0008006" key="5">
    <source>
        <dbReference type="Google" id="ProtNLM"/>
    </source>
</evidence>
<keyword evidence="1 2" id="KW-0238">DNA-binding</keyword>
<dbReference type="Pfam" id="PF00436">
    <property type="entry name" value="SSB"/>
    <property type="match status" value="1"/>
</dbReference>